<name>A0A5J6VLG2_9VIRU</name>
<protein>
    <submittedName>
        <fullName evidence="1">Uncharacterized protein</fullName>
    </submittedName>
</protein>
<reference evidence="1" key="1">
    <citation type="journal article" date="2019" name="Philos. Trans. R. Soc. Lond., B, Biol. Sci.">
        <title>Targeted metagenomic recovery of four divergent viruses reveals shared and distinctive characteristics of giant viruses of marine eukaryotes.</title>
        <authorList>
            <person name="Needham D.M."/>
            <person name="Poirier C."/>
            <person name="Hehenberger E."/>
            <person name="Jimenez V."/>
            <person name="Swalwell J.E."/>
            <person name="Santoro A.E."/>
            <person name="Worden A.Z."/>
        </authorList>
    </citation>
    <scope>NUCLEOTIDE SEQUENCE</scope>
    <source>
        <strain evidence="1">OPacV-421</strain>
    </source>
</reference>
<proteinExistence type="predicted"/>
<sequence>MLTIPTIQERYSFVSTTYPFSGFKYLTNKDYELTINMVIMNTTIKNGRHYYGVVKYILLNTCNIELTKLNTKNKFIYLHALSVLSLFSRKWLHYYYKFKGRGYQRLLSGYE</sequence>
<dbReference type="EMBL" id="MN448295">
    <property type="protein sequence ID" value="QFG74900.1"/>
    <property type="molecule type" value="Genomic_DNA"/>
</dbReference>
<accession>A0A5J6VLG2</accession>
<organism evidence="1">
    <name type="scientific">Megaviridae environmental sample</name>
    <dbReference type="NCBI Taxonomy" id="1737588"/>
    <lineage>
        <taxon>Viruses</taxon>
        <taxon>Varidnaviria</taxon>
        <taxon>Bamfordvirae</taxon>
        <taxon>Nucleocytoviricota</taxon>
        <taxon>Megaviricetes</taxon>
        <taxon>Imitervirales</taxon>
        <taxon>Mimiviridae</taxon>
        <taxon>environmental samples</taxon>
    </lineage>
</organism>
<evidence type="ECO:0000313" key="1">
    <source>
        <dbReference type="EMBL" id="QFG74900.1"/>
    </source>
</evidence>